<dbReference type="RefSeq" id="WP_345252643.1">
    <property type="nucleotide sequence ID" value="NZ_BAABGY010000001.1"/>
</dbReference>
<name>A0ABP8G5S1_9BACT</name>
<organism evidence="2 3">
    <name type="scientific">Flaviaesturariibacter amylovorans</name>
    <dbReference type="NCBI Taxonomy" id="1084520"/>
    <lineage>
        <taxon>Bacteria</taxon>
        <taxon>Pseudomonadati</taxon>
        <taxon>Bacteroidota</taxon>
        <taxon>Chitinophagia</taxon>
        <taxon>Chitinophagales</taxon>
        <taxon>Chitinophagaceae</taxon>
        <taxon>Flaviaestuariibacter</taxon>
    </lineage>
</organism>
<evidence type="ECO:0008006" key="4">
    <source>
        <dbReference type="Google" id="ProtNLM"/>
    </source>
</evidence>
<keyword evidence="3" id="KW-1185">Reference proteome</keyword>
<proteinExistence type="predicted"/>
<keyword evidence="1" id="KW-0472">Membrane</keyword>
<feature type="transmembrane region" description="Helical" evidence="1">
    <location>
        <begin position="66"/>
        <end position="89"/>
    </location>
</feature>
<feature type="transmembrane region" description="Helical" evidence="1">
    <location>
        <begin position="244"/>
        <end position="263"/>
    </location>
</feature>
<evidence type="ECO:0000313" key="3">
    <source>
        <dbReference type="Proteomes" id="UP001501725"/>
    </source>
</evidence>
<dbReference type="Proteomes" id="UP001501725">
    <property type="component" value="Unassembled WGS sequence"/>
</dbReference>
<accession>A0ABP8G5S1</accession>
<comment type="caution">
    <text evidence="2">The sequence shown here is derived from an EMBL/GenBank/DDBJ whole genome shotgun (WGS) entry which is preliminary data.</text>
</comment>
<evidence type="ECO:0000313" key="2">
    <source>
        <dbReference type="EMBL" id="GAA4317557.1"/>
    </source>
</evidence>
<evidence type="ECO:0000256" key="1">
    <source>
        <dbReference type="SAM" id="Phobius"/>
    </source>
</evidence>
<keyword evidence="1" id="KW-0812">Transmembrane</keyword>
<dbReference type="Pfam" id="PF12730">
    <property type="entry name" value="ABC2_membrane_4"/>
    <property type="match status" value="1"/>
</dbReference>
<dbReference type="PANTHER" id="PTHR37305">
    <property type="entry name" value="INTEGRAL MEMBRANE PROTEIN-RELATED"/>
    <property type="match status" value="1"/>
</dbReference>
<feature type="transmembrane region" description="Helical" evidence="1">
    <location>
        <begin position="17"/>
        <end position="37"/>
    </location>
</feature>
<sequence length="269" mass="31094">MGNLIRTEWLKIKKYPAFWWMLVIVALAYPGMNYVLYTSGYKDQLEDPQMGPLLKMLNNPFAFPDAWQTVAFISSVFVFLPSVLVIMFITNEYTYKTHRQNIIDGWSRSQFMTSKVIDVAIVSLVVTLLYTGTALMIGTLNTDGSGKYFYEGSRYIGLFFLQTFSQLSFAHLIAFIVRKAFLALGAFLFYYFPLEPYLVAMAKKHAGGIGEYLPLEISDRLIPYPRWFVRKQDEWDALVSQANIHILYTVLLTALIWAICYRINKKRDL</sequence>
<gene>
    <name evidence="2" type="ORF">GCM10023184_01280</name>
</gene>
<feature type="transmembrane region" description="Helical" evidence="1">
    <location>
        <begin position="155"/>
        <end position="174"/>
    </location>
</feature>
<dbReference type="PANTHER" id="PTHR37305:SF1">
    <property type="entry name" value="MEMBRANE PROTEIN"/>
    <property type="match status" value="1"/>
</dbReference>
<keyword evidence="1" id="KW-1133">Transmembrane helix</keyword>
<protein>
    <recommendedName>
        <fullName evidence="4">ABC transporter permease</fullName>
    </recommendedName>
</protein>
<feature type="transmembrane region" description="Helical" evidence="1">
    <location>
        <begin position="116"/>
        <end position="135"/>
    </location>
</feature>
<dbReference type="EMBL" id="BAABGY010000001">
    <property type="protein sequence ID" value="GAA4317557.1"/>
    <property type="molecule type" value="Genomic_DNA"/>
</dbReference>
<feature type="transmembrane region" description="Helical" evidence="1">
    <location>
        <begin position="181"/>
        <end position="199"/>
    </location>
</feature>
<reference evidence="3" key="1">
    <citation type="journal article" date="2019" name="Int. J. Syst. Evol. Microbiol.">
        <title>The Global Catalogue of Microorganisms (GCM) 10K type strain sequencing project: providing services to taxonomists for standard genome sequencing and annotation.</title>
        <authorList>
            <consortium name="The Broad Institute Genomics Platform"/>
            <consortium name="The Broad Institute Genome Sequencing Center for Infectious Disease"/>
            <person name="Wu L."/>
            <person name="Ma J."/>
        </authorList>
    </citation>
    <scope>NUCLEOTIDE SEQUENCE [LARGE SCALE GENOMIC DNA]</scope>
    <source>
        <strain evidence="3">JCM 17919</strain>
    </source>
</reference>